<dbReference type="EMBL" id="WNWW01000020">
    <property type="protein sequence ID" value="KAF3430726.1"/>
    <property type="molecule type" value="Genomic_DNA"/>
</dbReference>
<evidence type="ECO:0000256" key="2">
    <source>
        <dbReference type="ARBA" id="ARBA00022692"/>
    </source>
</evidence>
<dbReference type="GO" id="GO:0016020">
    <property type="term" value="C:membrane"/>
    <property type="evidence" value="ECO:0007669"/>
    <property type="project" value="UniProtKB-SubCell"/>
</dbReference>
<evidence type="ECO:0000256" key="1">
    <source>
        <dbReference type="ARBA" id="ARBA00004370"/>
    </source>
</evidence>
<evidence type="ECO:0000256" key="3">
    <source>
        <dbReference type="ARBA" id="ARBA00022989"/>
    </source>
</evidence>
<dbReference type="SUPFAM" id="SSF53822">
    <property type="entry name" value="Periplasmic binding protein-like I"/>
    <property type="match status" value="1"/>
</dbReference>
<keyword evidence="2" id="KW-0812">Transmembrane</keyword>
<feature type="domain" description="Receptor ligand binding region" evidence="5">
    <location>
        <begin position="6"/>
        <end position="143"/>
    </location>
</feature>
<evidence type="ECO:0000313" key="7">
    <source>
        <dbReference type="Proteomes" id="UP000655588"/>
    </source>
</evidence>
<dbReference type="InterPro" id="IPR001828">
    <property type="entry name" value="ANF_lig-bd_rcpt"/>
</dbReference>
<gene>
    <name evidence="6" type="ORF">E2986_13781</name>
</gene>
<protein>
    <recommendedName>
        <fullName evidence="5">Receptor ligand binding region domain-containing protein</fullName>
    </recommendedName>
</protein>
<accession>A0A833SB62</accession>
<name>A0A833SB62_9HYME</name>
<keyword evidence="4" id="KW-0472">Membrane</keyword>
<reference evidence="6" key="1">
    <citation type="submission" date="2019-11" db="EMBL/GenBank/DDBJ databases">
        <title>The nuclear and mitochondrial genomes of Frieseomelitta varia - a highly eusocial stingless bee (Meliponini) with a permanently sterile worker caste.</title>
        <authorList>
            <person name="Freitas F.C.P."/>
            <person name="Lourenco A.P."/>
            <person name="Nunes F.M.F."/>
            <person name="Paschoal A.R."/>
            <person name="Abreu F.C.P."/>
            <person name="Barbin F.O."/>
            <person name="Bataglia L."/>
            <person name="Cardoso-Junior C.A.M."/>
            <person name="Cervoni M.S."/>
            <person name="Silva S.R."/>
            <person name="Dalarmi F."/>
            <person name="Del Lama M.A."/>
            <person name="Depintor T.S."/>
            <person name="Ferreira K.M."/>
            <person name="Goria P.S."/>
            <person name="Jaskot M.C."/>
            <person name="Lago D.C."/>
            <person name="Luna-Lucena D."/>
            <person name="Moda L.M."/>
            <person name="Nascimento L."/>
            <person name="Pedrino M."/>
            <person name="Rabico F.O."/>
            <person name="Sanches F.C."/>
            <person name="Santos D.E."/>
            <person name="Santos C.G."/>
            <person name="Vieira J."/>
            <person name="Lopes T.F."/>
            <person name="Barchuk A.R."/>
            <person name="Hartfelder K."/>
            <person name="Simoes Z.L.P."/>
            <person name="Bitondi M.M.G."/>
            <person name="Pinheiro D.G."/>
        </authorList>
    </citation>
    <scope>NUCLEOTIDE SEQUENCE</scope>
    <source>
        <strain evidence="6">USP_RPSP 00005682</strain>
        <tissue evidence="6">Whole individual</tissue>
    </source>
</reference>
<sequence length="209" mass="24605">MVKLRELVRSPKSREIEVNLRQADPDSYRQVLSEMKSKEIRNLIVDTRPEHMHHFLRMILQLQMNDYKYHYLFTTFVSTLIDRRGGGQPDGSSPTRVDNRADLFQDIETFDLEDFKYNFVNITAFRLVDAEDVGVRGILRDMERYQPSGNTILNKSRVIQVGKKERERFEAVPRMCRLPNICVCVLRMFARSVIAPRLFDIRGTYDARD</sequence>
<dbReference type="AlphaFoldDB" id="A0A833SB62"/>
<keyword evidence="3" id="KW-1133">Transmembrane helix</keyword>
<evidence type="ECO:0000259" key="5">
    <source>
        <dbReference type="Pfam" id="PF01094"/>
    </source>
</evidence>
<comment type="subcellular location">
    <subcellularLocation>
        <location evidence="1">Membrane</location>
    </subcellularLocation>
</comment>
<evidence type="ECO:0000313" key="6">
    <source>
        <dbReference type="EMBL" id="KAF3430726.1"/>
    </source>
</evidence>
<dbReference type="Gene3D" id="3.40.50.2300">
    <property type="match status" value="3"/>
</dbReference>
<dbReference type="Proteomes" id="UP000655588">
    <property type="component" value="Unassembled WGS sequence"/>
</dbReference>
<organism evidence="6 7">
    <name type="scientific">Frieseomelitta varia</name>
    <dbReference type="NCBI Taxonomy" id="561572"/>
    <lineage>
        <taxon>Eukaryota</taxon>
        <taxon>Metazoa</taxon>
        <taxon>Ecdysozoa</taxon>
        <taxon>Arthropoda</taxon>
        <taxon>Hexapoda</taxon>
        <taxon>Insecta</taxon>
        <taxon>Pterygota</taxon>
        <taxon>Neoptera</taxon>
        <taxon>Endopterygota</taxon>
        <taxon>Hymenoptera</taxon>
        <taxon>Apocrita</taxon>
        <taxon>Aculeata</taxon>
        <taxon>Apoidea</taxon>
        <taxon>Anthophila</taxon>
        <taxon>Apidae</taxon>
        <taxon>Frieseomelitta</taxon>
    </lineage>
</organism>
<dbReference type="Pfam" id="PF01094">
    <property type="entry name" value="ANF_receptor"/>
    <property type="match status" value="1"/>
</dbReference>
<proteinExistence type="predicted"/>
<dbReference type="InterPro" id="IPR028082">
    <property type="entry name" value="Peripla_BP_I"/>
</dbReference>
<comment type="caution">
    <text evidence="6">The sequence shown here is derived from an EMBL/GenBank/DDBJ whole genome shotgun (WGS) entry which is preliminary data.</text>
</comment>
<keyword evidence="7" id="KW-1185">Reference proteome</keyword>
<evidence type="ECO:0000256" key="4">
    <source>
        <dbReference type="ARBA" id="ARBA00023136"/>
    </source>
</evidence>